<gene>
    <name evidence="1" type="ORF">AWH56_02275</name>
</gene>
<accession>A0A1S2MEU8</accession>
<sequence>MLNVVKNDMKAFVKIRLLFIILTDIRSVILKKYDDLNFYRTYVPLFSKNRREKQPKLTNSGTYVR</sequence>
<protein>
    <submittedName>
        <fullName evidence="1">Uncharacterized protein</fullName>
    </submittedName>
</protein>
<proteinExistence type="predicted"/>
<comment type="caution">
    <text evidence="1">The sequence shown here is derived from an EMBL/GenBank/DDBJ whole genome shotgun (WGS) entry which is preliminary data.</text>
</comment>
<dbReference type="AlphaFoldDB" id="A0A1S2MEU8"/>
<name>A0A1S2MEU8_9BACI</name>
<organism evidence="1">
    <name type="scientific">Anaerobacillus isosaccharinicus</name>
    <dbReference type="NCBI Taxonomy" id="1532552"/>
    <lineage>
        <taxon>Bacteria</taxon>
        <taxon>Bacillati</taxon>
        <taxon>Bacillota</taxon>
        <taxon>Bacilli</taxon>
        <taxon>Bacillales</taxon>
        <taxon>Bacillaceae</taxon>
        <taxon>Anaerobacillus</taxon>
    </lineage>
</organism>
<evidence type="ECO:0000313" key="1">
    <source>
        <dbReference type="EMBL" id="OIJ23150.1"/>
    </source>
</evidence>
<dbReference type="EMBL" id="LQXD01000004">
    <property type="protein sequence ID" value="OIJ23150.1"/>
    <property type="molecule type" value="Genomic_DNA"/>
</dbReference>
<reference evidence="1" key="1">
    <citation type="submission" date="2016-10" db="EMBL/GenBank/DDBJ databases">
        <title>Draft genome sequences of four alkaliphilic bacteria belonging to the Anaerobacillus genus.</title>
        <authorList>
            <person name="Bassil N.M."/>
            <person name="Lloyd J.R."/>
        </authorList>
    </citation>
    <scope>NUCLEOTIDE SEQUENCE [LARGE SCALE GENOMIC DNA]</scope>
    <source>
        <strain evidence="1">NB2006</strain>
    </source>
</reference>